<accession>A0A927HE93</accession>
<evidence type="ECO:0000256" key="1">
    <source>
        <dbReference type="ARBA" id="ARBA00010088"/>
    </source>
</evidence>
<dbReference type="InterPro" id="IPR002410">
    <property type="entry name" value="Peptidase_S33"/>
</dbReference>
<feature type="domain" description="AB hydrolase-1" evidence="4">
    <location>
        <begin position="72"/>
        <end position="325"/>
    </location>
</feature>
<proteinExistence type="inferred from homology"/>
<evidence type="ECO:0000256" key="2">
    <source>
        <dbReference type="ARBA" id="ARBA00022801"/>
    </source>
</evidence>
<comment type="similarity">
    <text evidence="1">Belongs to the peptidase S33 family.</text>
</comment>
<protein>
    <submittedName>
        <fullName evidence="5">Alpha/beta hydrolase</fullName>
    </submittedName>
</protein>
<name>A0A927HE93_9RHOB</name>
<evidence type="ECO:0000259" key="4">
    <source>
        <dbReference type="Pfam" id="PF12697"/>
    </source>
</evidence>
<dbReference type="InterPro" id="IPR050266">
    <property type="entry name" value="AB_hydrolase_sf"/>
</dbReference>
<dbReference type="Proteomes" id="UP000635142">
    <property type="component" value="Unassembled WGS sequence"/>
</dbReference>
<evidence type="ECO:0000313" key="6">
    <source>
        <dbReference type="Proteomes" id="UP000635142"/>
    </source>
</evidence>
<dbReference type="SUPFAM" id="SSF53474">
    <property type="entry name" value="alpha/beta-Hydrolases"/>
    <property type="match status" value="1"/>
</dbReference>
<evidence type="ECO:0000256" key="3">
    <source>
        <dbReference type="SAM" id="Phobius"/>
    </source>
</evidence>
<dbReference type="Pfam" id="PF12697">
    <property type="entry name" value="Abhydrolase_6"/>
    <property type="match status" value="1"/>
</dbReference>
<keyword evidence="3" id="KW-1133">Transmembrane helix</keyword>
<dbReference type="GO" id="GO:0008233">
    <property type="term" value="F:peptidase activity"/>
    <property type="evidence" value="ECO:0007669"/>
    <property type="project" value="InterPro"/>
</dbReference>
<dbReference type="PRINTS" id="PR00111">
    <property type="entry name" value="ABHYDROLASE"/>
</dbReference>
<dbReference type="Gene3D" id="3.40.50.1820">
    <property type="entry name" value="alpha/beta hydrolase"/>
    <property type="match status" value="1"/>
</dbReference>
<dbReference type="PRINTS" id="PR00793">
    <property type="entry name" value="PROAMNOPTASE"/>
</dbReference>
<comment type="caution">
    <text evidence="5">The sequence shown here is derived from an EMBL/GenBank/DDBJ whole genome shotgun (WGS) entry which is preliminary data.</text>
</comment>
<gene>
    <name evidence="5" type="ORF">H9Q16_04345</name>
</gene>
<evidence type="ECO:0000313" key="5">
    <source>
        <dbReference type="EMBL" id="MBD3663143.1"/>
    </source>
</evidence>
<dbReference type="GO" id="GO:0016020">
    <property type="term" value="C:membrane"/>
    <property type="evidence" value="ECO:0007669"/>
    <property type="project" value="TreeGrafter"/>
</dbReference>
<keyword evidence="3" id="KW-0812">Transmembrane</keyword>
<keyword evidence="2 5" id="KW-0378">Hydrolase</keyword>
<organism evidence="5 6">
    <name type="scientific">Sulfitobacter aestuariivivens</name>
    <dbReference type="NCBI Taxonomy" id="2766981"/>
    <lineage>
        <taxon>Bacteria</taxon>
        <taxon>Pseudomonadati</taxon>
        <taxon>Pseudomonadota</taxon>
        <taxon>Alphaproteobacteria</taxon>
        <taxon>Rhodobacterales</taxon>
        <taxon>Roseobacteraceae</taxon>
        <taxon>Sulfitobacter</taxon>
    </lineage>
</organism>
<dbReference type="RefSeq" id="WP_191074127.1">
    <property type="nucleotide sequence ID" value="NZ_JACTAG010000001.1"/>
</dbReference>
<dbReference type="PANTHER" id="PTHR43798">
    <property type="entry name" value="MONOACYLGLYCEROL LIPASE"/>
    <property type="match status" value="1"/>
</dbReference>
<dbReference type="PANTHER" id="PTHR43798:SF31">
    <property type="entry name" value="AB HYDROLASE SUPERFAMILY PROTEIN YCLE"/>
    <property type="match status" value="1"/>
</dbReference>
<keyword evidence="3" id="KW-0472">Membrane</keyword>
<dbReference type="InterPro" id="IPR000073">
    <property type="entry name" value="AB_hydrolase_1"/>
</dbReference>
<sequence>MKFISQHPSSSLKLGVKTLIFLLSITVFVVVVAWRAAARERAANDAHPPLGQMIEVDGVNVHAHVSGSGPDIVLLHGASGNLRDFTFDLVPRLEDRYRVIAFDRPGMGHTDRLPGKSGAWNTTFESPQEQAALLQKAAAQLGADAPIVLGHSYGGAVALAWALQHPEDTPAVVLVGAVAEPWPGGLGWFYNVLSSTAGGALLVPPATAFLPQSYLERSIDIIFAPQSPPAGYNTHVGADLSVRRFSARANAQQVNGLRPFVVEMQKQYDTLKMPIEVIHGTADTIVPADIHANVFAAEVPSANLVMLDGVGHMPHHADPDATIAAIDRAAARAGLR</sequence>
<dbReference type="InterPro" id="IPR029058">
    <property type="entry name" value="AB_hydrolase_fold"/>
</dbReference>
<dbReference type="GO" id="GO:0006508">
    <property type="term" value="P:proteolysis"/>
    <property type="evidence" value="ECO:0007669"/>
    <property type="project" value="InterPro"/>
</dbReference>
<dbReference type="EMBL" id="JACTAG010000001">
    <property type="protein sequence ID" value="MBD3663143.1"/>
    <property type="molecule type" value="Genomic_DNA"/>
</dbReference>
<reference evidence="5" key="1">
    <citation type="submission" date="2020-08" db="EMBL/GenBank/DDBJ databases">
        <title>Sulfitobacter aestuariivivens sp. nov., isolated from a tidal flat.</title>
        <authorList>
            <person name="Park S."/>
            <person name="Yoon J.-H."/>
        </authorList>
    </citation>
    <scope>NUCLEOTIDE SEQUENCE</scope>
    <source>
        <strain evidence="5">TSTF-M16</strain>
    </source>
</reference>
<feature type="transmembrane region" description="Helical" evidence="3">
    <location>
        <begin position="12"/>
        <end position="34"/>
    </location>
</feature>
<dbReference type="AlphaFoldDB" id="A0A927HE93"/>
<keyword evidence="6" id="KW-1185">Reference proteome</keyword>